<feature type="domain" description="Transcriptional regulator LacI/GalR-like sensor" evidence="4">
    <location>
        <begin position="142"/>
        <end position="293"/>
    </location>
</feature>
<dbReference type="EMBL" id="JEOB01000004">
    <property type="protein sequence ID" value="EXM38253.1"/>
    <property type="molecule type" value="Genomic_DNA"/>
</dbReference>
<dbReference type="Gene3D" id="3.40.50.2300">
    <property type="match status" value="2"/>
</dbReference>
<sequence>MENVRKTEKVICMILEEINSDFSKELVKNVSNAISENKHIRLVVLPVKYDYGIEDDYIHRYRKVYNEIFRFSEICTIDGFIIHLGSFNEQDKRDAGEADGLLERLKGIPKVLVASDLKDEITVNYNNESGIREAIEFIANIEGLTKICMLGGRDDNKDARARKEIFIKCLNDYKLSYTEEQFENTDMTDDSVAAAERLLDRNPGAEAIFCINDAVATGLYTALKARGKIIGTDVMVFGFDNTRMSGDLDPPLSSIGADDSSLGHRALELLLAMINGDEVSSDTVDTRLYGRASLPYEMYDYNPIELSNGDESFIYKMFNDGFYRYRLESIDREKIDLRRLFYEFMSQMLSACKHSYMSVETFGRLNMMIDKFFEKGAMQYTDPIKLTSSIEKLQVNLNRTAHSLAATVSINRLFSRMKDQALVNQSKKLISNERETSLTHQHIKEYIISGMESTDSRSLYRNFDKLGLDNALLFIFERPVIHKQGKEAVFPKNIMLKCMMHMGELYLMPEERQRLRVEDIFGFNKLTMRCNGFVSFPVVCGSRLYGLLMCELTDDIFENGEFIALEIGRNIALTE</sequence>
<dbReference type="InterPro" id="IPR046335">
    <property type="entry name" value="LacI/GalR-like_sensor"/>
</dbReference>
<dbReference type="PANTHER" id="PTHR30146">
    <property type="entry name" value="LACI-RELATED TRANSCRIPTIONAL REPRESSOR"/>
    <property type="match status" value="1"/>
</dbReference>
<keyword evidence="2" id="KW-0238">DNA-binding</keyword>
<gene>
    <name evidence="6" type="ORF">RASY3_08370</name>
    <name evidence="5" type="ORF">RASY3_18755</name>
</gene>
<dbReference type="SUPFAM" id="SSF53822">
    <property type="entry name" value="Periplasmic binding protein-like I"/>
    <property type="match status" value="1"/>
</dbReference>
<dbReference type="Proteomes" id="UP000021369">
    <property type="component" value="Unassembled WGS sequence"/>
</dbReference>
<evidence type="ECO:0000259" key="4">
    <source>
        <dbReference type="Pfam" id="PF13377"/>
    </source>
</evidence>
<keyword evidence="7" id="KW-1185">Reference proteome</keyword>
<comment type="caution">
    <text evidence="5">The sequence shown here is derived from an EMBL/GenBank/DDBJ whole genome shotgun (WGS) entry which is preliminary data.</text>
</comment>
<dbReference type="EMBL" id="JEOB01000002">
    <property type="protein sequence ID" value="EXM39787.1"/>
    <property type="molecule type" value="Genomic_DNA"/>
</dbReference>
<evidence type="ECO:0000256" key="2">
    <source>
        <dbReference type="ARBA" id="ARBA00023125"/>
    </source>
</evidence>
<evidence type="ECO:0000313" key="7">
    <source>
        <dbReference type="Proteomes" id="UP000021369"/>
    </source>
</evidence>
<name>A0A011VUE6_RUMAL</name>
<evidence type="ECO:0000313" key="6">
    <source>
        <dbReference type="EMBL" id="EXM39787.1"/>
    </source>
</evidence>
<dbReference type="RefSeq" id="WP_037286865.1">
    <property type="nucleotide sequence ID" value="NZ_JEOB01000002.1"/>
</dbReference>
<dbReference type="CDD" id="cd06267">
    <property type="entry name" value="PBP1_LacI_sugar_binding-like"/>
    <property type="match status" value="1"/>
</dbReference>
<dbReference type="AlphaFoldDB" id="A0A011VUE6"/>
<evidence type="ECO:0000256" key="3">
    <source>
        <dbReference type="ARBA" id="ARBA00023163"/>
    </source>
</evidence>
<dbReference type="GO" id="GO:0000976">
    <property type="term" value="F:transcription cis-regulatory region binding"/>
    <property type="evidence" value="ECO:0007669"/>
    <property type="project" value="TreeGrafter"/>
</dbReference>
<dbReference type="InterPro" id="IPR028082">
    <property type="entry name" value="Peripla_BP_I"/>
</dbReference>
<dbReference type="Pfam" id="PF13377">
    <property type="entry name" value="Peripla_BP_3"/>
    <property type="match status" value="1"/>
</dbReference>
<accession>A0A011VUE6</accession>
<dbReference type="GO" id="GO:0003700">
    <property type="term" value="F:DNA-binding transcription factor activity"/>
    <property type="evidence" value="ECO:0007669"/>
    <property type="project" value="TreeGrafter"/>
</dbReference>
<protein>
    <submittedName>
        <fullName evidence="5">Diguanylate cyclase</fullName>
    </submittedName>
</protein>
<keyword evidence="3" id="KW-0804">Transcription</keyword>
<dbReference type="PATRIC" id="fig|1341156.4.peg.3343"/>
<reference evidence="5 7" key="1">
    <citation type="submission" date="2013-06" db="EMBL/GenBank/DDBJ databases">
        <title>Rumen cellulosomics: divergent fiber-degrading strategies revealed by comparative genome-wide analysis of six Ruminococcal strains.</title>
        <authorList>
            <person name="Dassa B."/>
            <person name="Borovok I."/>
            <person name="Lamed R."/>
            <person name="Flint H."/>
            <person name="Yeoman C.J."/>
            <person name="White B."/>
            <person name="Bayer E.A."/>
        </authorList>
    </citation>
    <scope>NUCLEOTIDE SEQUENCE [LARGE SCALE GENOMIC DNA]</scope>
    <source>
        <strain evidence="5 7">SY3</strain>
    </source>
</reference>
<dbReference type="PANTHER" id="PTHR30146:SF109">
    <property type="entry name" value="HTH-TYPE TRANSCRIPTIONAL REGULATOR GALS"/>
    <property type="match status" value="1"/>
</dbReference>
<organism evidence="5 7">
    <name type="scientific">Ruminococcus albus SY3</name>
    <dbReference type="NCBI Taxonomy" id="1341156"/>
    <lineage>
        <taxon>Bacteria</taxon>
        <taxon>Bacillati</taxon>
        <taxon>Bacillota</taxon>
        <taxon>Clostridia</taxon>
        <taxon>Eubacteriales</taxon>
        <taxon>Oscillospiraceae</taxon>
        <taxon>Ruminococcus</taxon>
    </lineage>
</organism>
<keyword evidence="1" id="KW-0805">Transcription regulation</keyword>
<evidence type="ECO:0000256" key="1">
    <source>
        <dbReference type="ARBA" id="ARBA00023015"/>
    </source>
</evidence>
<proteinExistence type="predicted"/>
<dbReference type="OrthoDB" id="56125at2"/>
<evidence type="ECO:0000313" key="5">
    <source>
        <dbReference type="EMBL" id="EXM38253.1"/>
    </source>
</evidence>